<comment type="caution">
    <text evidence="1">The sequence shown here is derived from an EMBL/GenBank/DDBJ whole genome shotgun (WGS) entry which is preliminary data.</text>
</comment>
<name>A0ABD2P036_9CUCU</name>
<protein>
    <submittedName>
        <fullName evidence="1">Uncharacterized protein</fullName>
    </submittedName>
</protein>
<reference evidence="1 2" key="1">
    <citation type="journal article" date="2021" name="BMC Biol.">
        <title>Horizontally acquired antibacterial genes associated with adaptive radiation of ladybird beetles.</title>
        <authorList>
            <person name="Li H.S."/>
            <person name="Tang X.F."/>
            <person name="Huang Y.H."/>
            <person name="Xu Z.Y."/>
            <person name="Chen M.L."/>
            <person name="Du X.Y."/>
            <person name="Qiu B.Y."/>
            <person name="Chen P.T."/>
            <person name="Zhang W."/>
            <person name="Slipinski A."/>
            <person name="Escalona H.E."/>
            <person name="Waterhouse R.M."/>
            <person name="Zwick A."/>
            <person name="Pang H."/>
        </authorList>
    </citation>
    <scope>NUCLEOTIDE SEQUENCE [LARGE SCALE GENOMIC DNA]</scope>
    <source>
        <strain evidence="1">SYSU2018</strain>
    </source>
</reference>
<organism evidence="1 2">
    <name type="scientific">Cryptolaemus montrouzieri</name>
    <dbReference type="NCBI Taxonomy" id="559131"/>
    <lineage>
        <taxon>Eukaryota</taxon>
        <taxon>Metazoa</taxon>
        <taxon>Ecdysozoa</taxon>
        <taxon>Arthropoda</taxon>
        <taxon>Hexapoda</taxon>
        <taxon>Insecta</taxon>
        <taxon>Pterygota</taxon>
        <taxon>Neoptera</taxon>
        <taxon>Endopterygota</taxon>
        <taxon>Coleoptera</taxon>
        <taxon>Polyphaga</taxon>
        <taxon>Cucujiformia</taxon>
        <taxon>Coccinelloidea</taxon>
        <taxon>Coccinellidae</taxon>
        <taxon>Scymninae</taxon>
        <taxon>Scymnini</taxon>
        <taxon>Cryptolaemus</taxon>
    </lineage>
</organism>
<keyword evidence="2" id="KW-1185">Reference proteome</keyword>
<dbReference type="EMBL" id="JABFTP020000165">
    <property type="protein sequence ID" value="KAL3284109.1"/>
    <property type="molecule type" value="Genomic_DNA"/>
</dbReference>
<accession>A0ABD2P036</accession>
<dbReference type="AlphaFoldDB" id="A0ABD2P036"/>
<gene>
    <name evidence="1" type="ORF">HHI36_018277</name>
</gene>
<dbReference type="Proteomes" id="UP001516400">
    <property type="component" value="Unassembled WGS sequence"/>
</dbReference>
<evidence type="ECO:0000313" key="2">
    <source>
        <dbReference type="Proteomes" id="UP001516400"/>
    </source>
</evidence>
<evidence type="ECO:0000313" key="1">
    <source>
        <dbReference type="EMBL" id="KAL3284109.1"/>
    </source>
</evidence>
<sequence length="65" mass="7653">MYRSGLFYKMEFDLLYDGRNIEIQRLLDSGAHTIPIPTADEWLDLEKCIAILKPFEEFTKELRSA</sequence>
<proteinExistence type="predicted"/>